<feature type="transmembrane region" description="Helical" evidence="1">
    <location>
        <begin position="28"/>
        <end position="49"/>
    </location>
</feature>
<accession>A0A6C0C5E9</accession>
<dbReference type="EMBL" id="MN739352">
    <property type="protein sequence ID" value="QHS99925.1"/>
    <property type="molecule type" value="Genomic_DNA"/>
</dbReference>
<evidence type="ECO:0000313" key="2">
    <source>
        <dbReference type="EMBL" id="QHS99925.1"/>
    </source>
</evidence>
<organism evidence="2">
    <name type="scientific">viral metagenome</name>
    <dbReference type="NCBI Taxonomy" id="1070528"/>
    <lineage>
        <taxon>unclassified sequences</taxon>
        <taxon>metagenomes</taxon>
        <taxon>organismal metagenomes</taxon>
    </lineage>
</organism>
<keyword evidence="1" id="KW-0812">Transmembrane</keyword>
<sequence length="110" mass="12060">MRNVRFFGNYQPDNEDTPKKFSLHRMNFLPFVANAGVSSACLVAAYYNTKSIPYISGFFLAISSSSGKIVPSLLVAPAAIGLGQIALTAVLLYGTKSFFMNAYDICYKQK</sequence>
<dbReference type="AlphaFoldDB" id="A0A6C0C5E9"/>
<keyword evidence="1" id="KW-1133">Transmembrane helix</keyword>
<feature type="transmembrane region" description="Helical" evidence="1">
    <location>
        <begin position="69"/>
        <end position="93"/>
    </location>
</feature>
<reference evidence="2" key="1">
    <citation type="journal article" date="2020" name="Nature">
        <title>Giant virus diversity and host interactions through global metagenomics.</title>
        <authorList>
            <person name="Schulz F."/>
            <person name="Roux S."/>
            <person name="Paez-Espino D."/>
            <person name="Jungbluth S."/>
            <person name="Walsh D.A."/>
            <person name="Denef V.J."/>
            <person name="McMahon K.D."/>
            <person name="Konstantinidis K.T."/>
            <person name="Eloe-Fadrosh E.A."/>
            <person name="Kyrpides N.C."/>
            <person name="Woyke T."/>
        </authorList>
    </citation>
    <scope>NUCLEOTIDE SEQUENCE</scope>
    <source>
        <strain evidence="2">GVMAG-M-3300020192-26</strain>
    </source>
</reference>
<proteinExistence type="predicted"/>
<evidence type="ECO:0000256" key="1">
    <source>
        <dbReference type="SAM" id="Phobius"/>
    </source>
</evidence>
<name>A0A6C0C5E9_9ZZZZ</name>
<protein>
    <submittedName>
        <fullName evidence="2">Uncharacterized protein</fullName>
    </submittedName>
</protein>
<keyword evidence="1" id="KW-0472">Membrane</keyword>